<dbReference type="Proteomes" id="UP000000439">
    <property type="component" value="Chromosome"/>
</dbReference>
<organism evidence="1 2">
    <name type="scientific">Bifidobacterium longum (strain NCC 2705)</name>
    <dbReference type="NCBI Taxonomy" id="206672"/>
    <lineage>
        <taxon>Bacteria</taxon>
        <taxon>Bacillati</taxon>
        <taxon>Actinomycetota</taxon>
        <taxon>Actinomycetes</taxon>
        <taxon>Bifidobacteriales</taxon>
        <taxon>Bifidobacteriaceae</taxon>
        <taxon>Bifidobacterium</taxon>
    </lineage>
</organism>
<dbReference type="HOGENOM" id="CLU_3433956_0_0_11"/>
<name>Q8G5N3_BIFLO</name>
<reference evidence="1 2" key="1">
    <citation type="journal article" date="2002" name="Proc. Natl. Acad. Sci. U.S.A.">
        <title>The genome sequence of Bifidobacterium longum reflects its adaptation to the human gastrointestinal tract.</title>
        <authorList>
            <person name="Schell M.A."/>
            <person name="Karmirantzou M."/>
            <person name="Snel B."/>
            <person name="Vilanova D."/>
            <person name="Berger B."/>
            <person name="Pessi G."/>
            <person name="Zwahlen M.C."/>
            <person name="Desiere F."/>
            <person name="Bork P."/>
            <person name="Delley M."/>
            <person name="Pridmore R.D."/>
            <person name="Arigoni F."/>
        </authorList>
    </citation>
    <scope>NUCLEOTIDE SEQUENCE [LARGE SCALE GENOMIC DNA]</scope>
    <source>
        <strain evidence="2">NCC 2705</strain>
    </source>
</reference>
<dbReference type="EMBL" id="AE014295">
    <property type="protein sequence ID" value="AAN24783.1"/>
    <property type="molecule type" value="Genomic_DNA"/>
</dbReference>
<dbReference type="EnsemblBacteria" id="AAN24783">
    <property type="protein sequence ID" value="AAN24783"/>
    <property type="gene ID" value="BL0975"/>
</dbReference>
<dbReference type="KEGG" id="blo:BL0975"/>
<proteinExistence type="predicted"/>
<sequence>MGQAGVNTVALAIFS</sequence>
<evidence type="ECO:0000313" key="2">
    <source>
        <dbReference type="Proteomes" id="UP000000439"/>
    </source>
</evidence>
<keyword evidence="2" id="KW-1185">Reference proteome</keyword>
<accession>Q8G5N3</accession>
<protein>
    <submittedName>
        <fullName evidence="1">Fragment of beta galactosidase</fullName>
    </submittedName>
</protein>
<gene>
    <name evidence="1" type="ordered locus">BL0975</name>
</gene>
<evidence type="ECO:0000313" key="1">
    <source>
        <dbReference type="EMBL" id="AAN24783.1"/>
    </source>
</evidence>